<evidence type="ECO:0000259" key="2">
    <source>
        <dbReference type="PROSITE" id="PS50213"/>
    </source>
</evidence>
<dbReference type="InterPro" id="IPR050904">
    <property type="entry name" value="Adhesion/Biosynth-related"/>
</dbReference>
<gene>
    <name evidence="3" type="ORF">J121_667</name>
</gene>
<name>A0A0L1KBX2_9SPHN</name>
<reference evidence="3" key="1">
    <citation type="submission" date="2015-02" db="EMBL/GenBank/DDBJ databases">
        <authorList>
            <person name="Chooi Y.-H."/>
        </authorList>
    </citation>
    <scope>NUCLEOTIDE SEQUENCE [LARGE SCALE GENOMIC DNA]</scope>
    <source>
        <strain evidence="3">LAMA 915</strain>
    </source>
</reference>
<dbReference type="PROSITE" id="PS50213">
    <property type="entry name" value="FAS1"/>
    <property type="match status" value="1"/>
</dbReference>
<dbReference type="InterPro" id="IPR000782">
    <property type="entry name" value="FAS1_domain"/>
</dbReference>
<accession>A0A0L1KBX2</accession>
<comment type="caution">
    <text evidence="3">The sequence shown here is derived from an EMBL/GenBank/DDBJ whole genome shotgun (WGS) entry which is preliminary data.</text>
</comment>
<dbReference type="SUPFAM" id="SSF82153">
    <property type="entry name" value="FAS1 domain"/>
    <property type="match status" value="1"/>
</dbReference>
<keyword evidence="1" id="KW-0732">Signal</keyword>
<dbReference type="Gene3D" id="2.30.180.10">
    <property type="entry name" value="FAS1 domain"/>
    <property type="match status" value="1"/>
</dbReference>
<dbReference type="GO" id="GO:0005615">
    <property type="term" value="C:extracellular space"/>
    <property type="evidence" value="ECO:0007669"/>
    <property type="project" value="TreeGrafter"/>
</dbReference>
<dbReference type="PATRIC" id="fig|1306953.7.peg.678"/>
<dbReference type="Proteomes" id="UP000037446">
    <property type="component" value="Unassembled WGS sequence"/>
</dbReference>
<proteinExistence type="predicted"/>
<dbReference type="PANTHER" id="PTHR10900:SF77">
    <property type="entry name" value="FI19380P1"/>
    <property type="match status" value="1"/>
</dbReference>
<dbReference type="InterPro" id="IPR036378">
    <property type="entry name" value="FAS1_dom_sf"/>
</dbReference>
<dbReference type="RefSeq" id="WP_050600837.1">
    <property type="nucleotide sequence ID" value="NZ_JYNE01000026.1"/>
</dbReference>
<sequence>MAFSTSLKASALASIAAMGAFALATGSPALADHHGKKAEMSQANIVETAMGTGMHGTLVAAVKAAGLVDTLAAPGPYTVFAPTDDAFAALPAGTVDTMLQPENKGQLTSILTYHAVAGRVPASALAQAITDAGGTYEFQTLAGNTLSASFDGQTIVVTDEAGRTTNVVKADVNASNGVIHVTDGVFLPG</sequence>
<dbReference type="PANTHER" id="PTHR10900">
    <property type="entry name" value="PERIOSTIN-RELATED"/>
    <property type="match status" value="1"/>
</dbReference>
<dbReference type="Pfam" id="PF02469">
    <property type="entry name" value="Fasciclin"/>
    <property type="match status" value="1"/>
</dbReference>
<protein>
    <submittedName>
        <fullName evidence="3">Secreted and surface protein containing fasciclin-like repeat</fullName>
    </submittedName>
</protein>
<dbReference type="STRING" id="1306953.J121_667"/>
<dbReference type="EMBL" id="JYNE01000026">
    <property type="protein sequence ID" value="KNH01535.1"/>
    <property type="molecule type" value="Genomic_DNA"/>
</dbReference>
<dbReference type="SMART" id="SM00554">
    <property type="entry name" value="FAS1"/>
    <property type="match status" value="1"/>
</dbReference>
<organism evidence="3 4">
    <name type="scientific">Qipengyuania citrea LAMA 915</name>
    <dbReference type="NCBI Taxonomy" id="1306953"/>
    <lineage>
        <taxon>Bacteria</taxon>
        <taxon>Pseudomonadati</taxon>
        <taxon>Pseudomonadota</taxon>
        <taxon>Alphaproteobacteria</taxon>
        <taxon>Sphingomonadales</taxon>
        <taxon>Erythrobacteraceae</taxon>
        <taxon>Qipengyuania</taxon>
    </lineage>
</organism>
<evidence type="ECO:0000313" key="3">
    <source>
        <dbReference type="EMBL" id="KNH01535.1"/>
    </source>
</evidence>
<evidence type="ECO:0000313" key="4">
    <source>
        <dbReference type="Proteomes" id="UP000037446"/>
    </source>
</evidence>
<feature type="signal peptide" evidence="1">
    <location>
        <begin position="1"/>
        <end position="31"/>
    </location>
</feature>
<dbReference type="AlphaFoldDB" id="A0A0L1KBX2"/>
<dbReference type="FunFam" id="2.30.180.10:FF:000032">
    <property type="entry name" value="Fasciclin domain-containing protein, putative"/>
    <property type="match status" value="1"/>
</dbReference>
<evidence type="ECO:0000256" key="1">
    <source>
        <dbReference type="SAM" id="SignalP"/>
    </source>
</evidence>
<feature type="domain" description="FAS1" evidence="2">
    <location>
        <begin position="42"/>
        <end position="186"/>
    </location>
</feature>
<feature type="chain" id="PRO_5005554687" evidence="1">
    <location>
        <begin position="32"/>
        <end position="189"/>
    </location>
</feature>